<dbReference type="InterPro" id="IPR050179">
    <property type="entry name" value="Trans_hexapeptide_repeat"/>
</dbReference>
<dbReference type="Proteomes" id="UP000748308">
    <property type="component" value="Unassembled WGS sequence"/>
</dbReference>
<dbReference type="Pfam" id="PF14805">
    <property type="entry name" value="THDPS_N_2"/>
    <property type="match status" value="1"/>
</dbReference>
<dbReference type="AlphaFoldDB" id="A0A938BNA7"/>
<feature type="domain" description="Tetrahydrodipicolinate-N-succinyltransferase chain A" evidence="2">
    <location>
        <begin position="4"/>
        <end position="61"/>
    </location>
</feature>
<reference evidence="3" key="1">
    <citation type="submission" date="2019-03" db="EMBL/GenBank/DDBJ databases">
        <title>Lake Tanganyika Metagenome-Assembled Genomes (MAGs).</title>
        <authorList>
            <person name="Tran P."/>
        </authorList>
    </citation>
    <scope>NUCLEOTIDE SEQUENCE</scope>
    <source>
        <strain evidence="3">M_DeepCast_400m_m2_100</strain>
    </source>
</reference>
<comment type="caution">
    <text evidence="3">The sequence shown here is derived from an EMBL/GenBank/DDBJ whole genome shotgun (WGS) entry which is preliminary data.</text>
</comment>
<evidence type="ECO:0000259" key="2">
    <source>
        <dbReference type="Pfam" id="PF14805"/>
    </source>
</evidence>
<dbReference type="SUPFAM" id="SSF51161">
    <property type="entry name" value="Trimeric LpxA-like enzymes"/>
    <property type="match status" value="1"/>
</dbReference>
<evidence type="ECO:0000313" key="4">
    <source>
        <dbReference type="Proteomes" id="UP000748308"/>
    </source>
</evidence>
<organism evidence="3 4">
    <name type="scientific">Eiseniibacteriota bacterium</name>
    <dbReference type="NCBI Taxonomy" id="2212470"/>
    <lineage>
        <taxon>Bacteria</taxon>
        <taxon>Candidatus Eiseniibacteriota</taxon>
    </lineage>
</organism>
<evidence type="ECO:0000313" key="3">
    <source>
        <dbReference type="EMBL" id="MBM3317028.1"/>
    </source>
</evidence>
<dbReference type="EMBL" id="VGIY01000067">
    <property type="protein sequence ID" value="MBM3317028.1"/>
    <property type="molecule type" value="Genomic_DNA"/>
</dbReference>
<dbReference type="InterPro" id="IPR001451">
    <property type="entry name" value="Hexapep"/>
</dbReference>
<dbReference type="EC" id="2.3.1.117" evidence="3"/>
<sequence>MPGLIEAAWADAALAGSSASRAAVERAVALLDAGEARVAEKVSGAWVVHGWLQMAILLYFRQREATPEAAGPLRFRDKIPVKGDLAERGVRVVPPGTARYGSFLEPGVVLMPGYVNIGARVGAGTMVDTWATVGSGAQIGRGCHLSGGVGIGGVLEPPQSRPVIVEDGAFIGSRSILVEGVIVGERAALGAGCVLTAATPIVDVRGPAPRIGRGAIPPGVVAIPGTWPRRFPAGEFQLPCVLIVGERRASTDEKTRINEHLREFPWHEGEL</sequence>
<dbReference type="InterPro" id="IPR037133">
    <property type="entry name" value="THP_succinylTrfase_N_sf"/>
</dbReference>
<proteinExistence type="inferred from homology"/>
<keyword evidence="3" id="KW-0808">Transferase</keyword>
<dbReference type="Gene3D" id="1.10.166.10">
    <property type="entry name" value="Tetrahydrodipicolinate-N-succinyltransferase, N-terminal domain"/>
    <property type="match status" value="1"/>
</dbReference>
<dbReference type="CDD" id="cd03350">
    <property type="entry name" value="LbH_THP_succinylT"/>
    <property type="match status" value="1"/>
</dbReference>
<dbReference type="InterPro" id="IPR011004">
    <property type="entry name" value="Trimer_LpxA-like_sf"/>
</dbReference>
<gene>
    <name evidence="3" type="ORF">FJY75_04165</name>
</gene>
<evidence type="ECO:0000256" key="1">
    <source>
        <dbReference type="ARBA" id="ARBA00007274"/>
    </source>
</evidence>
<dbReference type="InterPro" id="IPR023180">
    <property type="entry name" value="THP_succinylTrfase_dom1"/>
</dbReference>
<dbReference type="PANTHER" id="PTHR43300:SF10">
    <property type="entry name" value="2,3,4,5-TETRAHYDROPYRIDINE-2,6-DICARBOXYLATE N-ACETYLTRANSFERASE"/>
    <property type="match status" value="1"/>
</dbReference>
<name>A0A938BNA7_UNCEI</name>
<protein>
    <submittedName>
        <fullName evidence="3">2,3,4,5-tetrahydropyridine-2,6-dicarboxylate N-succinyltransferase</fullName>
        <ecNumber evidence="3">2.3.1.117</ecNumber>
    </submittedName>
</protein>
<dbReference type="Gene3D" id="2.160.10.10">
    <property type="entry name" value="Hexapeptide repeat proteins"/>
    <property type="match status" value="1"/>
</dbReference>
<accession>A0A938BNA7</accession>
<keyword evidence="3" id="KW-0012">Acyltransferase</keyword>
<comment type="similarity">
    <text evidence="1">Belongs to the transferase hexapeptide repeat family.</text>
</comment>
<dbReference type="NCBIfam" id="NF008808">
    <property type="entry name" value="PRK11830.1"/>
    <property type="match status" value="1"/>
</dbReference>
<dbReference type="PANTHER" id="PTHR43300">
    <property type="entry name" value="ACETYLTRANSFERASE"/>
    <property type="match status" value="1"/>
</dbReference>
<dbReference type="Pfam" id="PF14602">
    <property type="entry name" value="Hexapep_2"/>
    <property type="match status" value="1"/>
</dbReference>
<dbReference type="GO" id="GO:0008666">
    <property type="term" value="F:2,3,4,5-tetrahydropyridine-2,6-dicarboxylate N-succinyltransferase activity"/>
    <property type="evidence" value="ECO:0007669"/>
    <property type="project" value="UniProtKB-EC"/>
</dbReference>